<feature type="transmembrane region" description="Helical" evidence="1">
    <location>
        <begin position="20"/>
        <end position="38"/>
    </location>
</feature>
<dbReference type="AlphaFoldDB" id="A0A1F6XEI1"/>
<proteinExistence type="predicted"/>
<reference evidence="2 3" key="1">
    <citation type="journal article" date="2016" name="Nat. Commun.">
        <title>Thousands of microbial genomes shed light on interconnected biogeochemical processes in an aquifer system.</title>
        <authorList>
            <person name="Anantharaman K."/>
            <person name="Brown C.T."/>
            <person name="Hug L.A."/>
            <person name="Sharon I."/>
            <person name="Castelle C.J."/>
            <person name="Probst A.J."/>
            <person name="Thomas B.C."/>
            <person name="Singh A."/>
            <person name="Wilkins M.J."/>
            <person name="Karaoz U."/>
            <person name="Brodie E.L."/>
            <person name="Williams K.H."/>
            <person name="Hubbard S.S."/>
            <person name="Banfield J.F."/>
        </authorList>
    </citation>
    <scope>NUCLEOTIDE SEQUENCE [LARGE SCALE GENOMIC DNA]</scope>
</reference>
<accession>A0A1F6XEI1</accession>
<evidence type="ECO:0000313" key="2">
    <source>
        <dbReference type="EMBL" id="OGI92659.1"/>
    </source>
</evidence>
<sequence>MKKLIHHLKRQPEEHRRGILHILTIIFAFVLFILWTWSFGTSLAGSETGTKLKEDLQPFSILKDNIIDGYKSISE</sequence>
<keyword evidence="1" id="KW-0812">Transmembrane</keyword>
<evidence type="ECO:0000256" key="1">
    <source>
        <dbReference type="SAM" id="Phobius"/>
    </source>
</evidence>
<dbReference type="Proteomes" id="UP000179381">
    <property type="component" value="Unassembled WGS sequence"/>
</dbReference>
<dbReference type="EMBL" id="MFVH01000004">
    <property type="protein sequence ID" value="OGI92659.1"/>
    <property type="molecule type" value="Genomic_DNA"/>
</dbReference>
<keyword evidence="1" id="KW-0472">Membrane</keyword>
<keyword evidence="1" id="KW-1133">Transmembrane helix</keyword>
<protein>
    <submittedName>
        <fullName evidence="2">Uncharacterized protein</fullName>
    </submittedName>
</protein>
<gene>
    <name evidence="2" type="ORF">A2933_02525</name>
</gene>
<name>A0A1F6XEI1_9BACT</name>
<organism evidence="2 3">
    <name type="scientific">Candidatus Nomurabacteria bacterium RIFCSPLOWO2_01_FULL_46_18</name>
    <dbReference type="NCBI Taxonomy" id="1801783"/>
    <lineage>
        <taxon>Bacteria</taxon>
        <taxon>Candidatus Nomuraibacteriota</taxon>
    </lineage>
</organism>
<evidence type="ECO:0000313" key="3">
    <source>
        <dbReference type="Proteomes" id="UP000179381"/>
    </source>
</evidence>
<comment type="caution">
    <text evidence="2">The sequence shown here is derived from an EMBL/GenBank/DDBJ whole genome shotgun (WGS) entry which is preliminary data.</text>
</comment>